<dbReference type="OrthoDB" id="479131at2"/>
<dbReference type="InterPro" id="IPR039248">
    <property type="entry name" value="Ptase_RsbX"/>
</dbReference>
<evidence type="ECO:0000313" key="3">
    <source>
        <dbReference type="Proteomes" id="UP000319769"/>
    </source>
</evidence>
<comment type="caution">
    <text evidence="2">The sequence shown here is derived from an EMBL/GenBank/DDBJ whole genome shotgun (WGS) entry which is preliminary data.</text>
</comment>
<dbReference type="SUPFAM" id="SSF81606">
    <property type="entry name" value="PP2C-like"/>
    <property type="match status" value="1"/>
</dbReference>
<dbReference type="PANTHER" id="PTHR35801">
    <property type="entry name" value="PHOSPHOSERINE PHOSPHATASE RSBX"/>
    <property type="match status" value="1"/>
</dbReference>
<dbReference type="Gene3D" id="3.60.40.10">
    <property type="entry name" value="PPM-type phosphatase domain"/>
    <property type="match status" value="1"/>
</dbReference>
<dbReference type="Pfam" id="PF13581">
    <property type="entry name" value="HATPase_c_2"/>
    <property type="match status" value="1"/>
</dbReference>
<dbReference type="InterPro" id="IPR001932">
    <property type="entry name" value="PPM-type_phosphatase-like_dom"/>
</dbReference>
<proteinExistence type="predicted"/>
<keyword evidence="3" id="KW-1185">Reference proteome</keyword>
<dbReference type="SUPFAM" id="SSF55874">
    <property type="entry name" value="ATPase domain of HSP90 chaperone/DNA topoisomerase II/histidine kinase"/>
    <property type="match status" value="1"/>
</dbReference>
<dbReference type="PANTHER" id="PTHR35801:SF1">
    <property type="entry name" value="PHOSPHOSERINE PHOSPHATASE RSBX"/>
    <property type="match status" value="1"/>
</dbReference>
<dbReference type="Pfam" id="PF07228">
    <property type="entry name" value="SpoIIE"/>
    <property type="match status" value="1"/>
</dbReference>
<feature type="domain" description="PPM-type phosphatase" evidence="1">
    <location>
        <begin position="134"/>
        <end position="327"/>
    </location>
</feature>
<name>A0A5N0UK95_9PSEU</name>
<dbReference type="InterPro" id="IPR036890">
    <property type="entry name" value="HATPase_C_sf"/>
</dbReference>
<evidence type="ECO:0000259" key="1">
    <source>
        <dbReference type="SMART" id="SM00331"/>
    </source>
</evidence>
<protein>
    <submittedName>
        <fullName evidence="2">SpoIIE family protein phosphatase</fullName>
    </submittedName>
</protein>
<dbReference type="Gene3D" id="3.30.565.10">
    <property type="entry name" value="Histidine kinase-like ATPase, C-terminal domain"/>
    <property type="match status" value="1"/>
</dbReference>
<dbReference type="InterPro" id="IPR003594">
    <property type="entry name" value="HATPase_dom"/>
</dbReference>
<dbReference type="AlphaFoldDB" id="A0A5N0UK95"/>
<sequence>MIRTDLVVSEDSHVSRARRLAAAAAQQAGLPSAQVHRVALAATELATNLTKHAGRGVISVMRVPGALDVLATDRGPGIARLEESLRDGFSTTGTMGGGLGSARRAADFFDVYTLVGRGTAVLARWHTGDPALPGLRLGAARLTAPGETACGDMWAAAEHDGVVTVALADGLGHGDPAATAAGAAVELVSTSAGLRPVRILDVMQTALARTRGATVAVVQLATAGETLRFCGIGNISTRHYPRPGERVRRLLSRPGIVGASAGGRPAETAEAWSRAGTLVLHTDGVSDRWNAEDWPGLFRHDPAVAAAWILGQHGRGRDDACVVVASGGGAR</sequence>
<reference evidence="2" key="1">
    <citation type="submission" date="2019-09" db="EMBL/GenBank/DDBJ databases">
        <authorList>
            <person name="Teo W.F.A."/>
            <person name="Duangmal K."/>
        </authorList>
    </citation>
    <scope>NUCLEOTIDE SEQUENCE [LARGE SCALE GENOMIC DNA]</scope>
    <source>
        <strain evidence="2">K81G1</strain>
    </source>
</reference>
<dbReference type="InterPro" id="IPR036457">
    <property type="entry name" value="PPM-type-like_dom_sf"/>
</dbReference>
<dbReference type="RefSeq" id="WP_144758369.1">
    <property type="nucleotide sequence ID" value="NZ_VMNW02000131.1"/>
</dbReference>
<dbReference type="EMBL" id="VMNW02000131">
    <property type="protein sequence ID" value="KAA9149835.1"/>
    <property type="molecule type" value="Genomic_DNA"/>
</dbReference>
<dbReference type="SMART" id="SM00331">
    <property type="entry name" value="PP2C_SIG"/>
    <property type="match status" value="1"/>
</dbReference>
<evidence type="ECO:0000313" key="2">
    <source>
        <dbReference type="EMBL" id="KAA9149835.1"/>
    </source>
</evidence>
<gene>
    <name evidence="2" type="ORF">FPZ12_042475</name>
</gene>
<organism evidence="2 3">
    <name type="scientific">Amycolatopsis acidicola</name>
    <dbReference type="NCBI Taxonomy" id="2596893"/>
    <lineage>
        <taxon>Bacteria</taxon>
        <taxon>Bacillati</taxon>
        <taxon>Actinomycetota</taxon>
        <taxon>Actinomycetes</taxon>
        <taxon>Pseudonocardiales</taxon>
        <taxon>Pseudonocardiaceae</taxon>
        <taxon>Amycolatopsis</taxon>
    </lineage>
</organism>
<dbReference type="Proteomes" id="UP000319769">
    <property type="component" value="Unassembled WGS sequence"/>
</dbReference>
<accession>A0A5N0UK95</accession>